<feature type="non-terminal residue" evidence="3">
    <location>
        <position position="106"/>
    </location>
</feature>
<evidence type="ECO:0000256" key="1">
    <source>
        <dbReference type="SAM" id="MobiDB-lite"/>
    </source>
</evidence>
<organism evidence="3 4">
    <name type="scientific">Streptomyces gilvifuscus</name>
    <dbReference type="NCBI Taxonomy" id="1550617"/>
    <lineage>
        <taxon>Bacteria</taxon>
        <taxon>Bacillati</taxon>
        <taxon>Actinomycetota</taxon>
        <taxon>Actinomycetes</taxon>
        <taxon>Kitasatosporales</taxon>
        <taxon>Streptomycetaceae</taxon>
        <taxon>Streptomyces</taxon>
    </lineage>
</organism>
<keyword evidence="3" id="KW-0645">Protease</keyword>
<evidence type="ECO:0000313" key="3">
    <source>
        <dbReference type="EMBL" id="MDC2961436.1"/>
    </source>
</evidence>
<dbReference type="GO" id="GO:0006508">
    <property type="term" value="P:proteolysis"/>
    <property type="evidence" value="ECO:0007669"/>
    <property type="project" value="UniProtKB-KW"/>
</dbReference>
<keyword evidence="4" id="KW-1185">Reference proteome</keyword>
<feature type="signal peptide" evidence="2">
    <location>
        <begin position="1"/>
        <end position="18"/>
    </location>
</feature>
<dbReference type="Proteomes" id="UP001221328">
    <property type="component" value="Unassembled WGS sequence"/>
</dbReference>
<feature type="region of interest" description="Disordered" evidence="1">
    <location>
        <begin position="59"/>
        <end position="82"/>
    </location>
</feature>
<accession>A0ABT5GAD1</accession>
<keyword evidence="3" id="KW-0378">Hydrolase</keyword>
<evidence type="ECO:0000313" key="4">
    <source>
        <dbReference type="Proteomes" id="UP001221328"/>
    </source>
</evidence>
<gene>
    <name evidence="3" type="ORF">PO587_44160</name>
</gene>
<feature type="chain" id="PRO_5046626165" evidence="2">
    <location>
        <begin position="19"/>
        <end position="106"/>
    </location>
</feature>
<comment type="caution">
    <text evidence="3">The sequence shown here is derived from an EMBL/GenBank/DDBJ whole genome shotgun (WGS) entry which is preliminary data.</text>
</comment>
<proteinExistence type="predicted"/>
<dbReference type="EMBL" id="JAQOSK010000037">
    <property type="protein sequence ID" value="MDC2961436.1"/>
    <property type="molecule type" value="Genomic_DNA"/>
</dbReference>
<reference evidence="3 4" key="1">
    <citation type="journal article" date="2015" name="Int. J. Syst. Evol. Microbiol.">
        <title>Streptomyces gilvifuscus sp. nov., an actinomycete that produces antibacterial compounds isolated from soil.</title>
        <authorList>
            <person name="Nguyen T.M."/>
            <person name="Kim J."/>
        </authorList>
    </citation>
    <scope>NUCLEOTIDE SEQUENCE [LARGE SCALE GENOMIC DNA]</scope>
    <source>
        <strain evidence="3 4">T113</strain>
    </source>
</reference>
<protein>
    <submittedName>
        <fullName evidence="3">Serine protease</fullName>
    </submittedName>
</protein>
<name>A0ABT5GAD1_9ACTN</name>
<dbReference type="GO" id="GO:0008233">
    <property type="term" value="F:peptidase activity"/>
    <property type="evidence" value="ECO:0007669"/>
    <property type="project" value="UniProtKB-KW"/>
</dbReference>
<evidence type="ECO:0000256" key="2">
    <source>
        <dbReference type="SAM" id="SignalP"/>
    </source>
</evidence>
<keyword evidence="2" id="KW-0732">Signal</keyword>
<feature type="compositionally biased region" description="Low complexity" evidence="1">
    <location>
        <begin position="70"/>
        <end position="82"/>
    </location>
</feature>
<sequence>MRLVLPIAAAGVAAAVGAAVLTSSAGATTSVPTPTAKPATSSVPTAELTARIAGALATDGTAGEAAPQKSSYSASTTTSGSTVSPYVIGGTDTAITSAPWMAQLWY</sequence>